<dbReference type="EMBL" id="OZ023705">
    <property type="protein sequence ID" value="CAK9874326.1"/>
    <property type="molecule type" value="Genomic_DNA"/>
</dbReference>
<dbReference type="Proteomes" id="UP001497522">
    <property type="component" value="Chromosome 4"/>
</dbReference>
<proteinExistence type="predicted"/>
<reference evidence="2" key="1">
    <citation type="submission" date="2024-03" db="EMBL/GenBank/DDBJ databases">
        <authorList>
            <consortium name="ELIXIR-Norway"/>
            <consortium name="Elixir Norway"/>
        </authorList>
    </citation>
    <scope>NUCLEOTIDE SEQUENCE</scope>
</reference>
<gene>
    <name evidence="2" type="ORF">CSSPJE1EN2_LOCUS16767</name>
</gene>
<accession>A0ABP1BFZ4</accession>
<feature type="region of interest" description="Disordered" evidence="1">
    <location>
        <begin position="1"/>
        <end position="22"/>
    </location>
</feature>
<evidence type="ECO:0000313" key="2">
    <source>
        <dbReference type="EMBL" id="CAK9874326.1"/>
    </source>
</evidence>
<evidence type="ECO:0000313" key="3">
    <source>
        <dbReference type="Proteomes" id="UP001497522"/>
    </source>
</evidence>
<protein>
    <submittedName>
        <fullName evidence="2">Uncharacterized protein</fullName>
    </submittedName>
</protein>
<feature type="compositionally biased region" description="Low complexity" evidence="1">
    <location>
        <begin position="1"/>
        <end position="12"/>
    </location>
</feature>
<evidence type="ECO:0000256" key="1">
    <source>
        <dbReference type="SAM" id="MobiDB-lite"/>
    </source>
</evidence>
<sequence>MCNGRQQQQQAQHMRGTNGMKKTTIRTYLRLQLRKPNLSSGSSLHLISYKVPTIRAASVHMTANPM</sequence>
<keyword evidence="3" id="KW-1185">Reference proteome</keyword>
<name>A0ABP1BFZ4_9BRYO</name>
<organism evidence="2 3">
    <name type="scientific">Sphagnum jensenii</name>
    <dbReference type="NCBI Taxonomy" id="128206"/>
    <lineage>
        <taxon>Eukaryota</taxon>
        <taxon>Viridiplantae</taxon>
        <taxon>Streptophyta</taxon>
        <taxon>Embryophyta</taxon>
        <taxon>Bryophyta</taxon>
        <taxon>Sphagnophytina</taxon>
        <taxon>Sphagnopsida</taxon>
        <taxon>Sphagnales</taxon>
        <taxon>Sphagnaceae</taxon>
        <taxon>Sphagnum</taxon>
    </lineage>
</organism>